<evidence type="ECO:0000256" key="2">
    <source>
        <dbReference type="SAM" id="Phobius"/>
    </source>
</evidence>
<dbReference type="Pfam" id="PF04577">
    <property type="entry name" value="Glyco_transf_61"/>
    <property type="match status" value="1"/>
</dbReference>
<sequence length="508" mass="60494">MRTENDSSTSFQLIKNHKFLIFVFFSILCFVLFWITNYGVFSKKKPNLEKELAQEKEEKQVLLKQIKESEDEIKKIKQSNQDLEEKIKELEDEIKKIKQKNQDLEEKKREIFLTNPDFEFDTLFSQYQNPYVTYDERDLKFFEEPNHGKQPKITKENISDTQIDYYIHYDPFVLDAPHFLDESSFNTFISIEKKRYNQVIDKEKGKVYFNYSDIMLGKISFLYDFSFSKAPLCKQSIRLSNYGKPTENIKHFDKLVVANTEWADEFQHWIDHVGCFLMQIRPFIKDKGWTIFVKKPRDEIIYKFYDFIKKDFNVEIIDETYSDSIHADYFLFPCGIPSEHPRKLPELKQFLLKSILETDNFDEYRDPDPQKIVYISRVNNHNGRNLLNQEEVINYLEKRFKDRLVIFSHKDYPDLKDLVKFFSSAKLTIGLHGGAFYNIIFSLSNPMMIEFHQPRYVSTNGATFWLAHTTGCEYWKVFGNSQGNNMTIDLETLETVLNDALQENYLSK</sequence>
<proteinExistence type="predicted"/>
<feature type="transmembrane region" description="Helical" evidence="2">
    <location>
        <begin position="20"/>
        <end position="41"/>
    </location>
</feature>
<organism evidence="4 5">
    <name type="scientific">Anaeramoeba ignava</name>
    <name type="common">Anaerobic marine amoeba</name>
    <dbReference type="NCBI Taxonomy" id="1746090"/>
    <lineage>
        <taxon>Eukaryota</taxon>
        <taxon>Metamonada</taxon>
        <taxon>Anaeramoebidae</taxon>
        <taxon>Anaeramoeba</taxon>
    </lineage>
</organism>
<dbReference type="Proteomes" id="UP001149090">
    <property type="component" value="Unassembled WGS sequence"/>
</dbReference>
<gene>
    <name evidence="4" type="ORF">M0811_07564</name>
</gene>
<feature type="domain" description="Glycosyltransferase 61 catalytic" evidence="3">
    <location>
        <begin position="266"/>
        <end position="442"/>
    </location>
</feature>
<evidence type="ECO:0000313" key="4">
    <source>
        <dbReference type="EMBL" id="KAJ5075211.1"/>
    </source>
</evidence>
<dbReference type="SUPFAM" id="SSF58100">
    <property type="entry name" value="Bacterial hemolysins"/>
    <property type="match status" value="1"/>
</dbReference>
<keyword evidence="5" id="KW-1185">Reference proteome</keyword>
<keyword evidence="2" id="KW-1133">Transmembrane helix</keyword>
<accession>A0A9Q0LM83</accession>
<dbReference type="EMBL" id="JAPDFW010000066">
    <property type="protein sequence ID" value="KAJ5075211.1"/>
    <property type="molecule type" value="Genomic_DNA"/>
</dbReference>
<keyword evidence="1" id="KW-0175">Coiled coil</keyword>
<dbReference type="AlphaFoldDB" id="A0A9Q0LM83"/>
<reference evidence="4" key="1">
    <citation type="submission" date="2022-10" db="EMBL/GenBank/DDBJ databases">
        <title>Novel sulphate-reducing endosymbionts in the free-living metamonad Anaeramoeba.</title>
        <authorList>
            <person name="Jerlstrom-Hultqvist J."/>
            <person name="Cepicka I."/>
            <person name="Gallot-Lavallee L."/>
            <person name="Salas-Leiva D."/>
            <person name="Curtis B.A."/>
            <person name="Zahonova K."/>
            <person name="Pipaliya S."/>
            <person name="Dacks J."/>
            <person name="Roger A.J."/>
        </authorList>
    </citation>
    <scope>NUCLEOTIDE SEQUENCE</scope>
    <source>
        <strain evidence="4">BMAN</strain>
    </source>
</reference>
<feature type="coiled-coil region" evidence="1">
    <location>
        <begin position="45"/>
        <end position="114"/>
    </location>
</feature>
<evidence type="ECO:0000256" key="1">
    <source>
        <dbReference type="SAM" id="Coils"/>
    </source>
</evidence>
<keyword evidence="2" id="KW-0472">Membrane</keyword>
<name>A0A9Q0LM83_ANAIG</name>
<evidence type="ECO:0000313" key="5">
    <source>
        <dbReference type="Proteomes" id="UP001149090"/>
    </source>
</evidence>
<protein>
    <submittedName>
        <fullName evidence="4">Beta-12-xylosyltransferase</fullName>
    </submittedName>
</protein>
<keyword evidence="2" id="KW-0812">Transmembrane</keyword>
<dbReference type="GO" id="GO:0016757">
    <property type="term" value="F:glycosyltransferase activity"/>
    <property type="evidence" value="ECO:0007669"/>
    <property type="project" value="InterPro"/>
</dbReference>
<dbReference type="OrthoDB" id="529273at2759"/>
<dbReference type="InterPro" id="IPR049625">
    <property type="entry name" value="Glyco_transf_61_cat"/>
</dbReference>
<comment type="caution">
    <text evidence="4">The sequence shown here is derived from an EMBL/GenBank/DDBJ whole genome shotgun (WGS) entry which is preliminary data.</text>
</comment>
<evidence type="ECO:0000259" key="3">
    <source>
        <dbReference type="Pfam" id="PF04577"/>
    </source>
</evidence>